<evidence type="ECO:0000313" key="11">
    <source>
        <dbReference type="EMBL" id="QIJ45787.1"/>
    </source>
</evidence>
<dbReference type="PANTHER" id="PTHR21137:SF35">
    <property type="entry name" value="ODORANT RECEPTOR 19A-RELATED"/>
    <property type="match status" value="1"/>
</dbReference>
<dbReference type="GO" id="GO:0005549">
    <property type="term" value="F:odorant binding"/>
    <property type="evidence" value="ECO:0007669"/>
    <property type="project" value="InterPro"/>
</dbReference>
<evidence type="ECO:0000256" key="4">
    <source>
        <dbReference type="ARBA" id="ARBA00022692"/>
    </source>
</evidence>
<evidence type="ECO:0000256" key="9">
    <source>
        <dbReference type="ARBA" id="ARBA00023224"/>
    </source>
</evidence>
<feature type="transmembrane region" description="Helical" evidence="10">
    <location>
        <begin position="43"/>
        <end position="64"/>
    </location>
</feature>
<protein>
    <recommendedName>
        <fullName evidence="10">Odorant receptor</fullName>
    </recommendedName>
</protein>
<feature type="transmembrane region" description="Helical" evidence="10">
    <location>
        <begin position="274"/>
        <end position="295"/>
    </location>
</feature>
<organism evidence="11">
    <name type="scientific">Glyphodes pyloalis</name>
    <name type="common">Lesser mulberry snout moth</name>
    <dbReference type="NCBI Taxonomy" id="1242752"/>
    <lineage>
        <taxon>Eukaryota</taxon>
        <taxon>Metazoa</taxon>
        <taxon>Ecdysozoa</taxon>
        <taxon>Arthropoda</taxon>
        <taxon>Hexapoda</taxon>
        <taxon>Insecta</taxon>
        <taxon>Pterygota</taxon>
        <taxon>Neoptera</taxon>
        <taxon>Endopterygota</taxon>
        <taxon>Lepidoptera</taxon>
        <taxon>Glossata</taxon>
        <taxon>Ditrysia</taxon>
        <taxon>Pyraloidea</taxon>
        <taxon>Crambidae</taxon>
        <taxon>Spilomelinae</taxon>
        <taxon>Glyphodes</taxon>
    </lineage>
</organism>
<evidence type="ECO:0000256" key="1">
    <source>
        <dbReference type="ARBA" id="ARBA00004651"/>
    </source>
</evidence>
<evidence type="ECO:0000256" key="2">
    <source>
        <dbReference type="ARBA" id="ARBA00022475"/>
    </source>
</evidence>
<keyword evidence="5 10" id="KW-0552">Olfaction</keyword>
<evidence type="ECO:0000256" key="3">
    <source>
        <dbReference type="ARBA" id="ARBA00022606"/>
    </source>
</evidence>
<dbReference type="EMBL" id="MK821000">
    <property type="protein sequence ID" value="QIJ45787.1"/>
    <property type="molecule type" value="mRNA"/>
</dbReference>
<comment type="similarity">
    <text evidence="10">Belongs to the insect chemoreceptor superfamily. Heteromeric odorant receptor channel (TC 1.A.69) family.</text>
</comment>
<gene>
    <name evidence="11" type="primary">OR9</name>
</gene>
<evidence type="ECO:0000256" key="7">
    <source>
        <dbReference type="ARBA" id="ARBA00023136"/>
    </source>
</evidence>
<dbReference type="GO" id="GO:0005886">
    <property type="term" value="C:plasma membrane"/>
    <property type="evidence" value="ECO:0007669"/>
    <property type="project" value="UniProtKB-SubCell"/>
</dbReference>
<keyword evidence="2" id="KW-1003">Cell membrane</keyword>
<evidence type="ECO:0000256" key="10">
    <source>
        <dbReference type="RuleBase" id="RU351113"/>
    </source>
</evidence>
<keyword evidence="6 10" id="KW-1133">Transmembrane helix</keyword>
<feature type="transmembrane region" description="Helical" evidence="10">
    <location>
        <begin position="307"/>
        <end position="327"/>
    </location>
</feature>
<dbReference type="InterPro" id="IPR004117">
    <property type="entry name" value="7tm6_olfct_rcpt"/>
</dbReference>
<dbReference type="GO" id="GO:0004984">
    <property type="term" value="F:olfactory receptor activity"/>
    <property type="evidence" value="ECO:0007669"/>
    <property type="project" value="InterPro"/>
</dbReference>
<comment type="caution">
    <text evidence="10">Lacks conserved residue(s) required for the propagation of feature annotation.</text>
</comment>
<keyword evidence="3 10" id="KW-0716">Sensory transduction</keyword>
<dbReference type="Pfam" id="PF02949">
    <property type="entry name" value="7tm_6"/>
    <property type="match status" value="1"/>
</dbReference>
<dbReference type="AlphaFoldDB" id="A0A6M3GUG2"/>
<keyword evidence="9 10" id="KW-0807">Transducer</keyword>
<keyword evidence="8 10" id="KW-0675">Receptor</keyword>
<dbReference type="PANTHER" id="PTHR21137">
    <property type="entry name" value="ODORANT RECEPTOR"/>
    <property type="match status" value="1"/>
</dbReference>
<keyword evidence="4 10" id="KW-0812">Transmembrane</keyword>
<evidence type="ECO:0000256" key="6">
    <source>
        <dbReference type="ARBA" id="ARBA00022989"/>
    </source>
</evidence>
<evidence type="ECO:0000256" key="8">
    <source>
        <dbReference type="ARBA" id="ARBA00023170"/>
    </source>
</evidence>
<evidence type="ECO:0000256" key="5">
    <source>
        <dbReference type="ARBA" id="ARBA00022725"/>
    </source>
</evidence>
<proteinExistence type="evidence at transcript level"/>
<keyword evidence="7 10" id="KW-0472">Membrane</keyword>
<reference evidence="11" key="1">
    <citation type="submission" date="2019-04" db="EMBL/GenBank/DDBJ databases">
        <authorList>
            <person name="Sheng S."/>
        </authorList>
    </citation>
    <scope>NUCLEOTIDE SEQUENCE</scope>
</reference>
<feature type="transmembrane region" description="Helical" evidence="10">
    <location>
        <begin position="133"/>
        <end position="150"/>
    </location>
</feature>
<dbReference type="GO" id="GO:0007165">
    <property type="term" value="P:signal transduction"/>
    <property type="evidence" value="ECO:0007669"/>
    <property type="project" value="UniProtKB-KW"/>
</dbReference>
<accession>A0A6M3GUG2</accession>
<sequence length="401" mass="46496">MQAPISYSTFRAFQPHFNSLARVGYFKLVKTPSSPRKLVLHNWYRALIWFFVLSYNLQHVIKVIQTRNNTDRMMDILYILLTTLNTLGKQVALNARVGRVDRIIAVINGSHFAPKNPVHVEILKENEKAMARLLALFQTMVLLACFFFGISPTVNKAIGQEIYLQAYFPFDTSGSPVLEIAMWYLSFNLTVQAWGNSTMDCMVAAFYSMAKTQLRLLRYNLEHLVDLNNRPDDGRDDDEEREPYNDSRVIQERLKQCVLHHRQILWFMKEVESIFCESMTVQFLVMAWVICMTMYKIVGFTIVSAELVTTLIYLNCMLSQLFIYCYFGSQVKVESDFVSQSVYCSKWTRLSPKFRRQLLVLMQCSLRPIMPCAAKIVPISLETYIAVLKASYTLFTILDKK</sequence>
<comment type="subcellular location">
    <subcellularLocation>
        <location evidence="1 10">Cell membrane</location>
        <topology evidence="1 10">Multi-pass membrane protein</topology>
    </subcellularLocation>
</comment>
<name>A0A6M3GUG2_GLYPY</name>